<reference evidence="3" key="1">
    <citation type="submission" date="2016-10" db="EMBL/GenBank/DDBJ databases">
        <authorList>
            <person name="Varghese N."/>
            <person name="Submissions S."/>
        </authorList>
    </citation>
    <scope>NUCLEOTIDE SEQUENCE [LARGE SCALE GENOMIC DNA]</scope>
    <source>
        <strain evidence="3">BL9</strain>
    </source>
</reference>
<name>A0A1G5LE09_9BACL</name>
<dbReference type="InterPro" id="IPR035238">
    <property type="entry name" value="DUF5345"/>
</dbReference>
<accession>A0A1G5LE09</accession>
<dbReference type="Proteomes" id="UP000198538">
    <property type="component" value="Unassembled WGS sequence"/>
</dbReference>
<sequence length="112" mass="12737">MSRSNESQDQEIVQRLQQSMKALDDVCEPADIPSLATLESRVREQRRIKRRANLVEIICFWLVALMVITLATLLFVSSPAVYLGIQVLGTVIAVIAAALWLVRHRKETMHHE</sequence>
<dbReference type="Pfam" id="PF17280">
    <property type="entry name" value="DUF5345"/>
    <property type="match status" value="1"/>
</dbReference>
<gene>
    <name evidence="2" type="ORF">SAMN05720606_12370</name>
</gene>
<proteinExistence type="predicted"/>
<keyword evidence="1" id="KW-1133">Transmembrane helix</keyword>
<evidence type="ECO:0000256" key="1">
    <source>
        <dbReference type="SAM" id="Phobius"/>
    </source>
</evidence>
<organism evidence="2 3">
    <name type="scientific">Paenibacillus polysaccharolyticus</name>
    <dbReference type="NCBI Taxonomy" id="582692"/>
    <lineage>
        <taxon>Bacteria</taxon>
        <taxon>Bacillati</taxon>
        <taxon>Bacillota</taxon>
        <taxon>Bacilli</taxon>
        <taxon>Bacillales</taxon>
        <taxon>Paenibacillaceae</taxon>
        <taxon>Paenibacillus</taxon>
    </lineage>
</organism>
<feature type="transmembrane region" description="Helical" evidence="1">
    <location>
        <begin position="53"/>
        <end position="75"/>
    </location>
</feature>
<dbReference type="STRING" id="582692.SAMN05720606_12370"/>
<protein>
    <recommendedName>
        <fullName evidence="4">YxlC-like protein</fullName>
    </recommendedName>
</protein>
<dbReference type="AlphaFoldDB" id="A0A1G5LE09"/>
<evidence type="ECO:0000313" key="2">
    <source>
        <dbReference type="EMBL" id="SCZ10399.1"/>
    </source>
</evidence>
<dbReference type="RefSeq" id="WP_090924501.1">
    <property type="nucleotide sequence ID" value="NZ_FMVM01000023.1"/>
</dbReference>
<keyword evidence="1" id="KW-0812">Transmembrane</keyword>
<evidence type="ECO:0008006" key="4">
    <source>
        <dbReference type="Google" id="ProtNLM"/>
    </source>
</evidence>
<feature type="transmembrane region" description="Helical" evidence="1">
    <location>
        <begin position="81"/>
        <end position="102"/>
    </location>
</feature>
<keyword evidence="3" id="KW-1185">Reference proteome</keyword>
<evidence type="ECO:0000313" key="3">
    <source>
        <dbReference type="Proteomes" id="UP000198538"/>
    </source>
</evidence>
<keyword evidence="1" id="KW-0472">Membrane</keyword>
<dbReference type="EMBL" id="FMVM01000023">
    <property type="protein sequence ID" value="SCZ10399.1"/>
    <property type="molecule type" value="Genomic_DNA"/>
</dbReference>